<reference evidence="2 3" key="1">
    <citation type="submission" date="2019-05" db="EMBL/GenBank/DDBJ databases">
        <title>Another draft genome of Portunus trituberculatus and its Hox gene families provides insights of decapod evolution.</title>
        <authorList>
            <person name="Jeong J.-H."/>
            <person name="Song I."/>
            <person name="Kim S."/>
            <person name="Choi T."/>
            <person name="Kim D."/>
            <person name="Ryu S."/>
            <person name="Kim W."/>
        </authorList>
    </citation>
    <scope>NUCLEOTIDE SEQUENCE [LARGE SCALE GENOMIC DNA]</scope>
    <source>
        <tissue evidence="2">Muscle</tissue>
    </source>
</reference>
<keyword evidence="1" id="KW-0472">Membrane</keyword>
<dbReference type="AlphaFoldDB" id="A0A5B7KHG5"/>
<keyword evidence="1" id="KW-1133">Transmembrane helix</keyword>
<accession>A0A5B7KHG5</accession>
<dbReference type="Proteomes" id="UP000324222">
    <property type="component" value="Unassembled WGS sequence"/>
</dbReference>
<gene>
    <name evidence="2" type="ORF">E2C01_102494</name>
</gene>
<protein>
    <submittedName>
        <fullName evidence="2">Uncharacterized protein</fullName>
    </submittedName>
</protein>
<keyword evidence="1" id="KW-0812">Transmembrane</keyword>
<organism evidence="2 3">
    <name type="scientific">Portunus trituberculatus</name>
    <name type="common">Swimming crab</name>
    <name type="synonym">Neptunus trituberculatus</name>
    <dbReference type="NCBI Taxonomy" id="210409"/>
    <lineage>
        <taxon>Eukaryota</taxon>
        <taxon>Metazoa</taxon>
        <taxon>Ecdysozoa</taxon>
        <taxon>Arthropoda</taxon>
        <taxon>Crustacea</taxon>
        <taxon>Multicrustacea</taxon>
        <taxon>Malacostraca</taxon>
        <taxon>Eumalacostraca</taxon>
        <taxon>Eucarida</taxon>
        <taxon>Decapoda</taxon>
        <taxon>Pleocyemata</taxon>
        <taxon>Brachyura</taxon>
        <taxon>Eubrachyura</taxon>
        <taxon>Portunoidea</taxon>
        <taxon>Portunidae</taxon>
        <taxon>Portuninae</taxon>
        <taxon>Portunus</taxon>
    </lineage>
</organism>
<sequence>MFLVASIPFFSVPLPIAHIFQIFSSSFLLVLLLHLLPHVFASYSASVNTTTTTTIIFRFPLLPFQSPPLLFSSTAIKKDKLLNILSRV</sequence>
<evidence type="ECO:0000256" key="1">
    <source>
        <dbReference type="SAM" id="Phobius"/>
    </source>
</evidence>
<comment type="caution">
    <text evidence="2">The sequence shown here is derived from an EMBL/GenBank/DDBJ whole genome shotgun (WGS) entry which is preliminary data.</text>
</comment>
<evidence type="ECO:0000313" key="3">
    <source>
        <dbReference type="Proteomes" id="UP000324222"/>
    </source>
</evidence>
<feature type="transmembrane region" description="Helical" evidence="1">
    <location>
        <begin position="12"/>
        <end position="36"/>
    </location>
</feature>
<name>A0A5B7KHG5_PORTR</name>
<evidence type="ECO:0000313" key="2">
    <source>
        <dbReference type="EMBL" id="MPD06670.1"/>
    </source>
</evidence>
<proteinExistence type="predicted"/>
<dbReference type="EMBL" id="VSRR010152418">
    <property type="protein sequence ID" value="MPD06670.1"/>
    <property type="molecule type" value="Genomic_DNA"/>
</dbReference>
<keyword evidence="3" id="KW-1185">Reference proteome</keyword>